<sequence>MNNKYFEKKMEDFFKSNPHLIDLLKNHTNINDNYFDNSYEFILEESLFSYGILSINIHNPSDILNKFSPYIRFSKNNIFNEEEGFYYLFHDAPVTLKQAGEKMADYFISKLTFITNNHFIKPLSKS</sequence>
<comment type="caution">
    <text evidence="1">The sequence shown here is derived from an EMBL/GenBank/DDBJ whole genome shotgun (WGS) entry which is preliminary data.</text>
</comment>
<gene>
    <name evidence="1" type="ORF">NCTC12929_02130</name>
</gene>
<name>A0A7Z9CHW4_9FLAO</name>
<dbReference type="Proteomes" id="UP000270205">
    <property type="component" value="Unassembled WGS sequence"/>
</dbReference>
<dbReference type="EMBL" id="UYIV01000001">
    <property type="protein sequence ID" value="VDH05974.1"/>
    <property type="molecule type" value="Genomic_DNA"/>
</dbReference>
<reference evidence="1 2" key="1">
    <citation type="submission" date="2018-11" db="EMBL/GenBank/DDBJ databases">
        <authorList>
            <consortium name="Pathogen Informatics"/>
        </authorList>
    </citation>
    <scope>NUCLEOTIDE SEQUENCE [LARGE SCALE GENOMIC DNA]</scope>
    <source>
        <strain evidence="1 2">NCTC12929</strain>
    </source>
</reference>
<evidence type="ECO:0000313" key="1">
    <source>
        <dbReference type="EMBL" id="VDH05974.1"/>
    </source>
</evidence>
<proteinExistence type="predicted"/>
<dbReference type="RefSeq" id="WP_125151779.1">
    <property type="nucleotide sequence ID" value="NZ_UYIV01000001.1"/>
</dbReference>
<accession>A0A7Z9CHW4</accession>
<protein>
    <submittedName>
        <fullName evidence="1">Uncharacterized protein</fullName>
    </submittedName>
</protein>
<dbReference type="AlphaFoldDB" id="A0A7Z9CHW4"/>
<organism evidence="1 2">
    <name type="scientific">Bergeyella zoohelcum</name>
    <dbReference type="NCBI Taxonomy" id="1015"/>
    <lineage>
        <taxon>Bacteria</taxon>
        <taxon>Pseudomonadati</taxon>
        <taxon>Bacteroidota</taxon>
        <taxon>Flavobacteriia</taxon>
        <taxon>Flavobacteriales</taxon>
        <taxon>Weeksellaceae</taxon>
        <taxon>Bergeyella</taxon>
    </lineage>
</organism>
<evidence type="ECO:0000313" key="2">
    <source>
        <dbReference type="Proteomes" id="UP000270205"/>
    </source>
</evidence>